<evidence type="ECO:0000256" key="5">
    <source>
        <dbReference type="ARBA" id="ARBA00023136"/>
    </source>
</evidence>
<feature type="domain" description="MacB-like periplasmic core" evidence="9">
    <location>
        <begin position="955"/>
        <end position="1153"/>
    </location>
</feature>
<evidence type="ECO:0000259" key="8">
    <source>
        <dbReference type="Pfam" id="PF02687"/>
    </source>
</evidence>
<evidence type="ECO:0000313" key="10">
    <source>
        <dbReference type="EMBL" id="PNL91171.1"/>
    </source>
</evidence>
<evidence type="ECO:0000256" key="3">
    <source>
        <dbReference type="ARBA" id="ARBA00022692"/>
    </source>
</evidence>
<keyword evidence="5 7" id="KW-0472">Membrane</keyword>
<dbReference type="PANTHER" id="PTHR30287:SF1">
    <property type="entry name" value="INNER MEMBRANE PROTEIN"/>
    <property type="match status" value="1"/>
</dbReference>
<comment type="subcellular location">
    <subcellularLocation>
        <location evidence="1">Cell membrane</location>
        <topology evidence="1">Multi-pass membrane protein</topology>
    </subcellularLocation>
</comment>
<feature type="transmembrane region" description="Helical" evidence="7">
    <location>
        <begin position="1282"/>
        <end position="1301"/>
    </location>
</feature>
<dbReference type="InterPro" id="IPR003838">
    <property type="entry name" value="ABC3_permease_C"/>
</dbReference>
<feature type="transmembrane region" description="Helical" evidence="7">
    <location>
        <begin position="835"/>
        <end position="859"/>
    </location>
</feature>
<reference evidence="11" key="1">
    <citation type="submission" date="2017-12" db="EMBL/GenBank/DDBJ databases">
        <title>FDA dAtabase for Regulatory Grade micrObial Sequences (FDA-ARGOS): Supporting development and validation of Infectious Disease Dx tests.</title>
        <authorList>
            <person name="Hoffmann M."/>
            <person name="Allard M."/>
            <person name="Evans P."/>
            <person name="Brown E."/>
            <person name="Tallon L."/>
            <person name="Sadzewicz L."/>
            <person name="Sengamalay N."/>
            <person name="Ott S."/>
            <person name="Godinez A."/>
            <person name="Nagaraj S."/>
            <person name="Vavikolanu K."/>
            <person name="Aluvathingal J."/>
            <person name="Nadendla S."/>
            <person name="Sichtig H."/>
        </authorList>
    </citation>
    <scope>NUCLEOTIDE SEQUENCE [LARGE SCALE GENOMIC DNA]</scope>
    <source>
        <strain evidence="11">FDAARGOS_249</strain>
    </source>
</reference>
<feature type="coiled-coil region" evidence="6">
    <location>
        <begin position="655"/>
        <end position="756"/>
    </location>
</feature>
<feature type="transmembrane region" description="Helical" evidence="7">
    <location>
        <begin position="788"/>
        <end position="809"/>
    </location>
</feature>
<comment type="caution">
    <text evidence="10">The sequence shown here is derived from an EMBL/GenBank/DDBJ whole genome shotgun (WGS) entry which is preliminary data.</text>
</comment>
<proteinExistence type="predicted"/>
<name>A0A2J9PM91_9LACT</name>
<feature type="domain" description="ABC3 transporter permease C-terminal" evidence="8">
    <location>
        <begin position="1191"/>
        <end position="1302"/>
    </location>
</feature>
<evidence type="ECO:0000256" key="6">
    <source>
        <dbReference type="SAM" id="Coils"/>
    </source>
</evidence>
<keyword evidence="4 7" id="KW-1133">Transmembrane helix</keyword>
<dbReference type="EMBL" id="NBTM02000001">
    <property type="protein sequence ID" value="PNL91171.1"/>
    <property type="molecule type" value="Genomic_DNA"/>
</dbReference>
<evidence type="ECO:0000256" key="7">
    <source>
        <dbReference type="SAM" id="Phobius"/>
    </source>
</evidence>
<evidence type="ECO:0000256" key="1">
    <source>
        <dbReference type="ARBA" id="ARBA00004651"/>
    </source>
</evidence>
<dbReference type="PANTHER" id="PTHR30287">
    <property type="entry name" value="MEMBRANE COMPONENT OF PREDICTED ABC SUPERFAMILY METABOLITE UPTAKE TRANSPORTER"/>
    <property type="match status" value="1"/>
</dbReference>
<evidence type="ECO:0000256" key="4">
    <source>
        <dbReference type="ARBA" id="ARBA00022989"/>
    </source>
</evidence>
<accession>A0A2J9PM91</accession>
<dbReference type="InterPro" id="IPR025857">
    <property type="entry name" value="MacB_PCD"/>
</dbReference>
<keyword evidence="2" id="KW-1003">Cell membrane</keyword>
<feature type="coiled-coil region" evidence="6">
    <location>
        <begin position="254"/>
        <end position="622"/>
    </location>
</feature>
<evidence type="ECO:0000259" key="9">
    <source>
        <dbReference type="Pfam" id="PF12704"/>
    </source>
</evidence>
<dbReference type="GO" id="GO:0005886">
    <property type="term" value="C:plasma membrane"/>
    <property type="evidence" value="ECO:0007669"/>
    <property type="project" value="UniProtKB-SubCell"/>
</dbReference>
<feature type="transmembrane region" description="Helical" evidence="7">
    <location>
        <begin position="954"/>
        <end position="974"/>
    </location>
</feature>
<gene>
    <name evidence="10" type="ORF">A6J77_002555</name>
</gene>
<dbReference type="Gene3D" id="1.10.287.1490">
    <property type="match status" value="2"/>
</dbReference>
<feature type="domain" description="ABC3 transporter permease C-terminal" evidence="8">
    <location>
        <begin position="787"/>
        <end position="904"/>
    </location>
</feature>
<dbReference type="RefSeq" id="WP_083067994.1">
    <property type="nucleotide sequence ID" value="NZ_NBTM02000001.1"/>
</dbReference>
<dbReference type="Pfam" id="PF12704">
    <property type="entry name" value="MacB_PCD"/>
    <property type="match status" value="1"/>
</dbReference>
<keyword evidence="6" id="KW-0175">Coiled coil</keyword>
<sequence>MKKKMLWKDIRKSITKSKGRFFSIMGLMLIGSFALIGLKVTGPDMRATGEHYFDELNVSDITVIGSMGIDDDDVKILDKTSGLADIEYGYLKDVTIDDSHTAIRVFSMGEDISDYELVEGQLPKASNEIAIDASFDDQYQVGDKIDLSEQADASGDTVLKEDTYEIVGFVYSGEILSNLNQGASTAGTGALKGYAIVPESAFDSDVYMLARLRFDDLINIDPYSDTYTERLQVHKDDLDDALANQPENRLETIKNDYQSEIDDGQKQIDDAKKKLADGQAQLDDAKQQLIDGQAEIEDAQNQLDTKVADATAQINDGANQIANAHATIDDSQAQLDAAKAQLANGQATLDEKWNQLQDGKAKLNQSKKQLNDSQNQLTAARSQLDQGQTAIANGYSQLAEKKAQINSAEAEIAKGKETLNNKQAEYDNKYSEYTKNLNAFEEKQADYKEKASQVEGAQNQLDQTSQELTNGKANYEKGIQALTEQITSLQNKLDAGDLNEADTAELQAQIADLQEKLDASQSEYESFMNSTYTPGMAKIEASQAELDQQKSALESAKSQLNAGQEQLNSAKAQLDTANKQLSDGNAALSSNQAKIDDGKAQIEAATASLSENEALLQEKEAAYQDGLSKYNAGIQSYNDGLNTYYEGLAQWTAGVETLDKKSAEYQANVDKLAAAKAELADKEAELAQAEDQLATESADAEAQIADAKESLAEGQAEYEDKAAEFAKTKADAEDEIAEKEDELAEAQERVDNLSLPTYSVNSRREIPGSEGYKIYSTISNIVDSLANIFPIFLYFVAALVTFTTMTRFVDEERTKSGTLKALGYDDQDVIKKFTFYGLTASLSGTILGIILGHTLLPYIVYNAYSASYTLPPIELHFHWAISLVAILLALLAAVLPAYLVAKRELQEQPAQLLLPKAPSAGSKILLERITPIWNRMSFTHKVTARNIFRYKQRMLMTIFGVAGATALLFSGLSVQSSIGEINQRQFGELIHYDMIVAENDYVSDQQNDEIKDTLSSQDIDQFGEVAYQELTTVGGKQNDTQDITLISPENLDEFSDYIQLTERGSDETLNLPDDGVVISERLATLVDAEVGDTITLQDTNGKDREMKVSGITEMYIGHFVFASPQVYESIYGEDYQSNAYLVNLKDDSIKNTENQAAKFIELDGVAGVVQNTTLMNQIDTIVHSLDKIMTVLIVVAGLLGIVILYNLTNINVSERMRELSTIKVLGFFDNEVTLYIYRETIVLTALGILVGFGIGELLHQYIIRIVPPADVMFNPALAATSFIVPAVIIGSITAVLAYIIYKRLQHVDMLEALKSVD</sequence>
<keyword evidence="3 7" id="KW-0812">Transmembrane</keyword>
<dbReference type="Proteomes" id="UP000192813">
    <property type="component" value="Unassembled WGS sequence"/>
</dbReference>
<dbReference type="Pfam" id="PF02687">
    <property type="entry name" value="FtsX"/>
    <property type="match status" value="2"/>
</dbReference>
<dbReference type="InterPro" id="IPR038766">
    <property type="entry name" value="Membrane_comp_ABC_pdt"/>
</dbReference>
<feature type="transmembrane region" description="Helical" evidence="7">
    <location>
        <begin position="1241"/>
        <end position="1262"/>
    </location>
</feature>
<organism evidence="10 11">
    <name type="scientific">Aerococcus viridans</name>
    <dbReference type="NCBI Taxonomy" id="1377"/>
    <lineage>
        <taxon>Bacteria</taxon>
        <taxon>Bacillati</taxon>
        <taxon>Bacillota</taxon>
        <taxon>Bacilli</taxon>
        <taxon>Lactobacillales</taxon>
        <taxon>Aerococcaceae</taxon>
        <taxon>Aerococcus</taxon>
    </lineage>
</organism>
<evidence type="ECO:0000313" key="11">
    <source>
        <dbReference type="Proteomes" id="UP000192813"/>
    </source>
</evidence>
<feature type="transmembrane region" description="Helical" evidence="7">
    <location>
        <begin position="1188"/>
        <end position="1207"/>
    </location>
</feature>
<dbReference type="SUPFAM" id="SSF57997">
    <property type="entry name" value="Tropomyosin"/>
    <property type="match status" value="1"/>
</dbReference>
<feature type="transmembrane region" description="Helical" evidence="7">
    <location>
        <begin position="21"/>
        <end position="38"/>
    </location>
</feature>
<feature type="transmembrane region" description="Helical" evidence="7">
    <location>
        <begin position="879"/>
        <end position="901"/>
    </location>
</feature>
<evidence type="ECO:0000256" key="2">
    <source>
        <dbReference type="ARBA" id="ARBA00022475"/>
    </source>
</evidence>
<protein>
    <submittedName>
        <fullName evidence="10">ABC transporter permease</fullName>
    </submittedName>
</protein>